<evidence type="ECO:0000256" key="7">
    <source>
        <dbReference type="ARBA" id="ARBA00022989"/>
    </source>
</evidence>
<dbReference type="OrthoDB" id="9804150at2"/>
<dbReference type="GO" id="GO:0008641">
    <property type="term" value="F:ubiquitin-like modifier activating enzyme activity"/>
    <property type="evidence" value="ECO:0007669"/>
    <property type="project" value="InterPro"/>
</dbReference>
<evidence type="ECO:0000256" key="9">
    <source>
        <dbReference type="ARBA" id="ARBA00074884"/>
    </source>
</evidence>
<dbReference type="FunFam" id="3.40.50.720:FF:000096">
    <property type="entry name" value="tRNA cyclic N6-threonylcarbamoyladenosine(37) synthase TcdA"/>
    <property type="match status" value="1"/>
</dbReference>
<dbReference type="InterPro" id="IPR000594">
    <property type="entry name" value="ThiF_NAD_FAD-bd"/>
</dbReference>
<dbReference type="Proteomes" id="UP000092627">
    <property type="component" value="Unassembled WGS sequence"/>
</dbReference>
<keyword evidence="6" id="KW-0067">ATP-binding</keyword>
<evidence type="ECO:0000256" key="2">
    <source>
        <dbReference type="ARBA" id="ARBA00009919"/>
    </source>
</evidence>
<dbReference type="NCBIfam" id="NF011696">
    <property type="entry name" value="PRK15116.1"/>
    <property type="match status" value="1"/>
</dbReference>
<name>A0A1A8TFK3_9GAMM</name>
<evidence type="ECO:0000259" key="11">
    <source>
        <dbReference type="Pfam" id="PF00899"/>
    </source>
</evidence>
<evidence type="ECO:0000256" key="1">
    <source>
        <dbReference type="ARBA" id="ARBA00004167"/>
    </source>
</evidence>
<organism evidence="12 13">
    <name type="scientific">Marinomonas aquimarina</name>
    <dbReference type="NCBI Taxonomy" id="295068"/>
    <lineage>
        <taxon>Bacteria</taxon>
        <taxon>Pseudomonadati</taxon>
        <taxon>Pseudomonadota</taxon>
        <taxon>Gammaproteobacteria</taxon>
        <taxon>Oceanospirillales</taxon>
        <taxon>Oceanospirillaceae</taxon>
        <taxon>Marinomonas</taxon>
    </lineage>
</organism>
<comment type="similarity">
    <text evidence="2">Belongs to the HesA/MoeB/ThiF family.</text>
</comment>
<reference evidence="12 13" key="1">
    <citation type="submission" date="2016-06" db="EMBL/GenBank/DDBJ databases">
        <authorList>
            <person name="Kjaerup R.B."/>
            <person name="Dalgaard T.S."/>
            <person name="Juul-Madsen H.R."/>
        </authorList>
    </citation>
    <scope>NUCLEOTIDE SEQUENCE [LARGE SCALE GENOMIC DNA]</scope>
    <source>
        <strain evidence="12 13">CECT 5080</strain>
    </source>
</reference>
<evidence type="ECO:0000256" key="10">
    <source>
        <dbReference type="ARBA" id="ARBA00083375"/>
    </source>
</evidence>
<accession>A0A1A8TFK3</accession>
<dbReference type="InterPro" id="IPR035985">
    <property type="entry name" value="Ubiquitin-activating_enz"/>
</dbReference>
<evidence type="ECO:0000313" key="13">
    <source>
        <dbReference type="Proteomes" id="UP000092627"/>
    </source>
</evidence>
<evidence type="ECO:0000256" key="8">
    <source>
        <dbReference type="ARBA" id="ARBA00023136"/>
    </source>
</evidence>
<dbReference type="STRING" id="295068.MAQ5080_01807"/>
<sequence length="263" mass="29146">MSDDQRFGGISRLYGQTAYEFFQQAHVCVIGIGGVGSWCAEALARSGVGQITLIDMDDVCITNINRQIHALDGTIGNAKVDAMAERIKLINPNCQVHCVEDFITTDNVPELLDQPFDYIIDAIDSLKPKAAMIAWCKRNKRKLITVGGAGGQIDPTKVQIADLSRTEQDPLAAKLRNYLRRHYNFPRDTKKRFEIECVYSLEQLKYPQTDGTVCETRQKGDTETKMNCETGFGSSTVVTATFGFVAVGRVLEKLALKAKQSSK</sequence>
<dbReference type="PANTHER" id="PTHR43267:SF1">
    <property type="entry name" value="TRNA THREONYLCARBAMOYLADENOSINE DEHYDRATASE"/>
    <property type="match status" value="1"/>
</dbReference>
<keyword evidence="7" id="KW-1133">Transmembrane helix</keyword>
<evidence type="ECO:0000256" key="6">
    <source>
        <dbReference type="ARBA" id="ARBA00022840"/>
    </source>
</evidence>
<keyword evidence="5" id="KW-0547">Nucleotide-binding</keyword>
<dbReference type="GO" id="GO:0061504">
    <property type="term" value="P:cyclic threonylcarbamoyladenosine biosynthetic process"/>
    <property type="evidence" value="ECO:0007669"/>
    <property type="project" value="TreeGrafter"/>
</dbReference>
<dbReference type="Gene3D" id="3.40.50.720">
    <property type="entry name" value="NAD(P)-binding Rossmann-like Domain"/>
    <property type="match status" value="1"/>
</dbReference>
<feature type="domain" description="THIF-type NAD/FAD binding fold" evidence="11">
    <location>
        <begin position="14"/>
        <end position="166"/>
    </location>
</feature>
<keyword evidence="4" id="KW-0812">Transmembrane</keyword>
<dbReference type="PANTHER" id="PTHR43267">
    <property type="entry name" value="TRNA THREONYLCARBAMOYLADENOSINE DEHYDRATASE"/>
    <property type="match status" value="1"/>
</dbReference>
<dbReference type="GO" id="GO:0005524">
    <property type="term" value="F:ATP binding"/>
    <property type="evidence" value="ECO:0007669"/>
    <property type="project" value="UniProtKB-KW"/>
</dbReference>
<dbReference type="RefSeq" id="WP_082861002.1">
    <property type="nucleotide sequence ID" value="NZ_FLOC01000009.1"/>
</dbReference>
<dbReference type="SUPFAM" id="SSF69572">
    <property type="entry name" value="Activating enzymes of the ubiquitin-like proteins"/>
    <property type="match status" value="1"/>
</dbReference>
<protein>
    <recommendedName>
        <fullName evidence="9">tRNA threonylcarbamoyladenosine dehydratase</fullName>
    </recommendedName>
    <alternativeName>
        <fullName evidence="10">t(6)A37 dehydratase</fullName>
    </alternativeName>
</protein>
<dbReference type="AlphaFoldDB" id="A0A1A8TFK3"/>
<dbReference type="GO" id="GO:0061503">
    <property type="term" value="F:tRNA threonylcarbamoyladenosine dehydratase"/>
    <property type="evidence" value="ECO:0007669"/>
    <property type="project" value="TreeGrafter"/>
</dbReference>
<proteinExistence type="inferred from homology"/>
<evidence type="ECO:0000256" key="3">
    <source>
        <dbReference type="ARBA" id="ARBA00022598"/>
    </source>
</evidence>
<dbReference type="GO" id="GO:0016020">
    <property type="term" value="C:membrane"/>
    <property type="evidence" value="ECO:0007669"/>
    <property type="project" value="UniProtKB-SubCell"/>
</dbReference>
<dbReference type="Pfam" id="PF00899">
    <property type="entry name" value="ThiF"/>
    <property type="match status" value="1"/>
</dbReference>
<keyword evidence="13" id="KW-1185">Reference proteome</keyword>
<dbReference type="EMBL" id="FLOC01000009">
    <property type="protein sequence ID" value="SBS30942.1"/>
    <property type="molecule type" value="Genomic_DNA"/>
</dbReference>
<comment type="subcellular location">
    <subcellularLocation>
        <location evidence="1">Membrane</location>
        <topology evidence="1">Single-pass membrane protein</topology>
    </subcellularLocation>
</comment>
<keyword evidence="3 12" id="KW-0436">Ligase</keyword>
<evidence type="ECO:0000256" key="5">
    <source>
        <dbReference type="ARBA" id="ARBA00022741"/>
    </source>
</evidence>
<keyword evidence="8" id="KW-0472">Membrane</keyword>
<evidence type="ECO:0000256" key="4">
    <source>
        <dbReference type="ARBA" id="ARBA00022692"/>
    </source>
</evidence>
<dbReference type="CDD" id="cd00755">
    <property type="entry name" value="YgdL_like"/>
    <property type="match status" value="1"/>
</dbReference>
<evidence type="ECO:0000313" key="12">
    <source>
        <dbReference type="EMBL" id="SBS30942.1"/>
    </source>
</evidence>
<dbReference type="InterPro" id="IPR045886">
    <property type="entry name" value="ThiF/MoeB/HesA"/>
</dbReference>
<gene>
    <name evidence="12" type="primary">tcdA</name>
    <name evidence="12" type="ORF">MAQ5080_01807</name>
</gene>